<protein>
    <submittedName>
        <fullName evidence="1">Phage protein, HK97 gp10 family</fullName>
    </submittedName>
</protein>
<dbReference type="AlphaFoldDB" id="A0A1H7A477"/>
<keyword evidence="2" id="KW-1185">Reference proteome</keyword>
<evidence type="ECO:0000313" key="1">
    <source>
        <dbReference type="EMBL" id="SEJ60258.1"/>
    </source>
</evidence>
<dbReference type="NCBIfam" id="TIGR01725">
    <property type="entry name" value="phge_HK97_gp10"/>
    <property type="match status" value="1"/>
</dbReference>
<gene>
    <name evidence="1" type="ORF">SAMN05660742_111125</name>
</gene>
<dbReference type="Pfam" id="PF04883">
    <property type="entry name" value="HK97-gp10_like"/>
    <property type="match status" value="1"/>
</dbReference>
<dbReference type="Proteomes" id="UP000199662">
    <property type="component" value="Unassembled WGS sequence"/>
</dbReference>
<dbReference type="InterPro" id="IPR010064">
    <property type="entry name" value="HK97-gp10_tail"/>
</dbReference>
<evidence type="ECO:0000313" key="2">
    <source>
        <dbReference type="Proteomes" id="UP000199662"/>
    </source>
</evidence>
<reference evidence="1 2" key="1">
    <citation type="submission" date="2016-10" db="EMBL/GenBank/DDBJ databases">
        <authorList>
            <person name="de Groot N.N."/>
        </authorList>
    </citation>
    <scope>NUCLEOTIDE SEQUENCE [LARGE SCALE GENOMIC DNA]</scope>
    <source>
        <strain evidence="1 2">DSM 2179</strain>
    </source>
</reference>
<organism evidence="1 2">
    <name type="scientific">Propionispira arboris</name>
    <dbReference type="NCBI Taxonomy" id="84035"/>
    <lineage>
        <taxon>Bacteria</taxon>
        <taxon>Bacillati</taxon>
        <taxon>Bacillota</taxon>
        <taxon>Negativicutes</taxon>
        <taxon>Selenomonadales</taxon>
        <taxon>Selenomonadaceae</taxon>
        <taxon>Propionispira</taxon>
    </lineage>
</organism>
<dbReference type="EMBL" id="FNZK01000011">
    <property type="protein sequence ID" value="SEJ60258.1"/>
    <property type="molecule type" value="Genomic_DNA"/>
</dbReference>
<dbReference type="STRING" id="84035.SAMN05660742_111125"/>
<dbReference type="RefSeq" id="WP_091831970.1">
    <property type="nucleotide sequence ID" value="NZ_FNZK01000011.1"/>
</dbReference>
<sequence>MAVTCRVYSNLSDEVFKVLRNIKQYDEETQKNIRSAVRDGTKEVLTEAIRRAPMRTGKLKASITMSFDYDKSMGIVRAKSPHAHLVEYGTRAVTITPQMRKVLEINGKFATYANIPAKAAHPFMRPAIEKVRPDIEKKIIEALK</sequence>
<name>A0A1H7A477_9FIRM</name>
<accession>A0A1H7A477</accession>
<proteinExistence type="predicted"/>